<dbReference type="Gene3D" id="3.40.1090.10">
    <property type="entry name" value="Cytosolic phospholipase A2 catalytic domain"/>
    <property type="match status" value="1"/>
</dbReference>
<feature type="transmembrane region" description="Helical" evidence="2">
    <location>
        <begin position="106"/>
        <end position="126"/>
    </location>
</feature>
<dbReference type="Proteomes" id="UP000199437">
    <property type="component" value="Unassembled WGS sequence"/>
</dbReference>
<proteinExistence type="predicted"/>
<accession>A0A1I0RSH1</accession>
<dbReference type="GO" id="GO:0006629">
    <property type="term" value="P:lipid metabolic process"/>
    <property type="evidence" value="ECO:0007669"/>
    <property type="project" value="UniProtKB-KW"/>
</dbReference>
<keyword evidence="1" id="KW-0443">Lipid metabolism</keyword>
<reference evidence="5" key="1">
    <citation type="submission" date="2016-10" db="EMBL/GenBank/DDBJ databases">
        <authorList>
            <person name="Varghese N."/>
            <person name="Submissions S."/>
        </authorList>
    </citation>
    <scope>NUCLEOTIDE SEQUENCE [LARGE SCALE GENOMIC DNA]</scope>
    <source>
        <strain evidence="5">CGMCC 1.12402</strain>
    </source>
</reference>
<evidence type="ECO:0000313" key="4">
    <source>
        <dbReference type="EMBL" id="SEW44299.1"/>
    </source>
</evidence>
<feature type="transmembrane region" description="Helical" evidence="2">
    <location>
        <begin position="288"/>
        <end position="307"/>
    </location>
</feature>
<evidence type="ECO:0000259" key="3">
    <source>
        <dbReference type="Pfam" id="PF01734"/>
    </source>
</evidence>
<feature type="transmembrane region" description="Helical" evidence="2">
    <location>
        <begin position="62"/>
        <end position="86"/>
    </location>
</feature>
<gene>
    <name evidence="4" type="ORF">SAMN05216290_4062</name>
</gene>
<dbReference type="STRING" id="1267423.SAMN05216290_4062"/>
<dbReference type="AlphaFoldDB" id="A0A1I0RSH1"/>
<protein>
    <submittedName>
        <fullName evidence="4">Patatin-like phospholipase</fullName>
    </submittedName>
</protein>
<feature type="transmembrane region" description="Helical" evidence="2">
    <location>
        <begin position="138"/>
        <end position="162"/>
    </location>
</feature>
<feature type="transmembrane region" description="Helical" evidence="2">
    <location>
        <begin position="25"/>
        <end position="42"/>
    </location>
</feature>
<keyword evidence="5" id="KW-1185">Reference proteome</keyword>
<evidence type="ECO:0000313" key="5">
    <source>
        <dbReference type="Proteomes" id="UP000199437"/>
    </source>
</evidence>
<dbReference type="InterPro" id="IPR016035">
    <property type="entry name" value="Acyl_Trfase/lysoPLipase"/>
</dbReference>
<feature type="domain" description="PNPLA" evidence="3">
    <location>
        <begin position="374"/>
        <end position="603"/>
    </location>
</feature>
<keyword evidence="2" id="KW-1133">Transmembrane helix</keyword>
<evidence type="ECO:0000256" key="2">
    <source>
        <dbReference type="SAM" id="Phobius"/>
    </source>
</evidence>
<sequence>MKIIRSILNSFPIKLLLVHIKHNQFLLLYWVILFAIIDGRIGKSLGIPYLFLDPIYLDKVGFWGFLIMGVVLAGFAMSFNITSYILDGFRFPFLGTLPRPFTHYCLNNALLPLGFLIFYVVRIIGFQRDAALYSSTEILASVGGLLLGYAFMLMMLFSYFAITNRDMRTVLKRKAAKLPPKFSVQKRKSAFQQLRRLNKKPVKCDNYLSIKFRFFPTHRFEKYYDRVAILGIFKQNQSNAIIAEVFLLVVIFGLGIFQNTPVFQIPAGASAVLFFTIFVMATGALSYWLRSWVVSAVILLLVIANVYSSRYHTGYTFPAYGLDYKTEPTTYNLNKVNALVSEDAVRESKAYWIEMLQNWKAKTGQEKPNMVLVAVSGGGQRAALWTTTVLQHADSAMKGQLMDKTFLITGASGGLVGAAYFRDIYMQNVMVSDEQARVAISTELLNPMIFTLLINDFFLKVRNFEYAGQTYKKERGYTFEQNLSQNLGGLLDRPIADYREAEYSARIPKLLVAPLITNDGRKLYISPHPVGVFNEKRDQNAIVQGVDFRALLEEHQADSLRFLTALRMSATFPYITPTMTLPTEPPVQIADAGISDNYGVVDALIFLEAFKGWIKENTNEVVLLAVRDSKKSEELAAVKSQNIVERFFSPIQSVYKSWDKVQTIKNDQWYELVKASFGDQLQRVEIQYAADPEDRASLSWRLTELEKKDIIESIHRPVNQESLRKLERY</sequence>
<organism evidence="4 5">
    <name type="scientific">Roseivirga pacifica</name>
    <dbReference type="NCBI Taxonomy" id="1267423"/>
    <lineage>
        <taxon>Bacteria</taxon>
        <taxon>Pseudomonadati</taxon>
        <taxon>Bacteroidota</taxon>
        <taxon>Cytophagia</taxon>
        <taxon>Cytophagales</taxon>
        <taxon>Roseivirgaceae</taxon>
        <taxon>Roseivirga</taxon>
    </lineage>
</organism>
<dbReference type="InterPro" id="IPR002641">
    <property type="entry name" value="PNPLA_dom"/>
</dbReference>
<dbReference type="EMBL" id="FOIR01000006">
    <property type="protein sequence ID" value="SEW44299.1"/>
    <property type="molecule type" value="Genomic_DNA"/>
</dbReference>
<feature type="transmembrane region" description="Helical" evidence="2">
    <location>
        <begin position="263"/>
        <end position="281"/>
    </location>
</feature>
<keyword evidence="2" id="KW-0812">Transmembrane</keyword>
<dbReference type="Pfam" id="PF01734">
    <property type="entry name" value="Patatin"/>
    <property type="match status" value="1"/>
</dbReference>
<dbReference type="SUPFAM" id="SSF52151">
    <property type="entry name" value="FabD/lysophospholipase-like"/>
    <property type="match status" value="1"/>
</dbReference>
<keyword evidence="2" id="KW-0472">Membrane</keyword>
<evidence type="ECO:0000256" key="1">
    <source>
        <dbReference type="ARBA" id="ARBA00023098"/>
    </source>
</evidence>
<name>A0A1I0RSH1_9BACT</name>
<feature type="transmembrane region" description="Helical" evidence="2">
    <location>
        <begin position="240"/>
        <end position="257"/>
    </location>
</feature>